<keyword evidence="2" id="KW-1185">Reference proteome</keyword>
<comment type="caution">
    <text evidence="1">The sequence shown here is derived from an EMBL/GenBank/DDBJ whole genome shotgun (WGS) entry which is preliminary data.</text>
</comment>
<dbReference type="Proteomes" id="UP001176961">
    <property type="component" value="Unassembled WGS sequence"/>
</dbReference>
<dbReference type="EMBL" id="CATQJL010000117">
    <property type="protein sequence ID" value="CAJ0596401.1"/>
    <property type="molecule type" value="Genomic_DNA"/>
</dbReference>
<dbReference type="AlphaFoldDB" id="A0AA36GQD4"/>
<evidence type="ECO:0000313" key="2">
    <source>
        <dbReference type="Proteomes" id="UP001176961"/>
    </source>
</evidence>
<reference evidence="1" key="1">
    <citation type="submission" date="2023-07" db="EMBL/GenBank/DDBJ databases">
        <authorList>
            <consortium name="CYATHOMIX"/>
        </authorList>
    </citation>
    <scope>NUCLEOTIDE SEQUENCE</scope>
    <source>
        <strain evidence="1">N/A</strain>
    </source>
</reference>
<gene>
    <name evidence="1" type="ORF">CYNAS_LOCUS8384</name>
</gene>
<name>A0AA36GQD4_CYLNA</name>
<accession>A0AA36GQD4</accession>
<proteinExistence type="predicted"/>
<organism evidence="1 2">
    <name type="scientific">Cylicocyclus nassatus</name>
    <name type="common">Nematode worm</name>
    <dbReference type="NCBI Taxonomy" id="53992"/>
    <lineage>
        <taxon>Eukaryota</taxon>
        <taxon>Metazoa</taxon>
        <taxon>Ecdysozoa</taxon>
        <taxon>Nematoda</taxon>
        <taxon>Chromadorea</taxon>
        <taxon>Rhabditida</taxon>
        <taxon>Rhabditina</taxon>
        <taxon>Rhabditomorpha</taxon>
        <taxon>Strongyloidea</taxon>
        <taxon>Strongylidae</taxon>
        <taxon>Cylicocyclus</taxon>
    </lineage>
</organism>
<evidence type="ECO:0000313" key="1">
    <source>
        <dbReference type="EMBL" id="CAJ0596401.1"/>
    </source>
</evidence>
<sequence length="563" mass="64022">MIDISAGTKKLYMNGITPKHLRILFPDGDFETIENDKIVAESLEFRENLVQGEFKFGLCQANYFSVQIAEKIDKNVRIQIEIGVEDTYISLGEFTVGEVKKDNQLDLWTIEGYGKAMIEKKEWASIELWKRSLPVLSTVKYETPIEYAMINQKSYPISNLTPKTFSRSISTIEFWKNDMIVDGALRDVIINYRGQILLNWSDSDLNIVKIGYNSSVPDAYKALVNSLFSNNQWDYVHWAYGDFAKSTSFGKDPVLMYIVRNRDQFAGYSFDKNTLRVQKAPLDVVFSPYINGRDTSERYGEHLCVLAPSTGEATVEAFTCAESGVKVSAPRGNRITAKSSSSSATATAYYVAPDDENNKTSDIINDFFELNGLLGRAKRNGDYEFFEFGEFIDPLYPSDNIFPDDNLYMIEGNSEIIANDKIERVEFYEDTEEPFGAVFYDYIDTNNQKAVGLYQFDARYNKAYYLQNNKLIADSPRTQTQINATLDAVFIPKLRKIKWAKFKADTVGMPWLESGDRINVVTQNKSVHSYVFNRTLKGIQALMDEIDTNINYSDVNAIATTEG</sequence>
<protein>
    <submittedName>
        <fullName evidence="1">Uncharacterized protein</fullName>
    </submittedName>
</protein>